<dbReference type="EMBL" id="LXQA010423381">
    <property type="protein sequence ID" value="MCI50880.1"/>
    <property type="molecule type" value="Genomic_DNA"/>
</dbReference>
<comment type="caution">
    <text evidence="1">The sequence shown here is derived from an EMBL/GenBank/DDBJ whole genome shotgun (WGS) entry which is preliminary data.</text>
</comment>
<protein>
    <submittedName>
        <fullName evidence="1">Uncharacterized protein</fullName>
    </submittedName>
</protein>
<name>A0A392SSH7_9FABA</name>
<proteinExistence type="predicted"/>
<organism evidence="1 2">
    <name type="scientific">Trifolium medium</name>
    <dbReference type="NCBI Taxonomy" id="97028"/>
    <lineage>
        <taxon>Eukaryota</taxon>
        <taxon>Viridiplantae</taxon>
        <taxon>Streptophyta</taxon>
        <taxon>Embryophyta</taxon>
        <taxon>Tracheophyta</taxon>
        <taxon>Spermatophyta</taxon>
        <taxon>Magnoliopsida</taxon>
        <taxon>eudicotyledons</taxon>
        <taxon>Gunneridae</taxon>
        <taxon>Pentapetalae</taxon>
        <taxon>rosids</taxon>
        <taxon>fabids</taxon>
        <taxon>Fabales</taxon>
        <taxon>Fabaceae</taxon>
        <taxon>Papilionoideae</taxon>
        <taxon>50 kb inversion clade</taxon>
        <taxon>NPAAA clade</taxon>
        <taxon>Hologalegina</taxon>
        <taxon>IRL clade</taxon>
        <taxon>Trifolieae</taxon>
        <taxon>Trifolium</taxon>
    </lineage>
</organism>
<sequence>MAEEKRLVAEVAVVAEEKKLLEEKRLVEDINCRICTCTEEEMRVGEQYRAATMVDVETLNGRIWVCEKVFN</sequence>
<reference evidence="1 2" key="1">
    <citation type="journal article" date="2018" name="Front. Plant Sci.">
        <title>Red Clover (Trifolium pratense) and Zigzag Clover (T. medium) - A Picture of Genomic Similarities and Differences.</title>
        <authorList>
            <person name="Dluhosova J."/>
            <person name="Istvanek J."/>
            <person name="Nedelnik J."/>
            <person name="Repkova J."/>
        </authorList>
    </citation>
    <scope>NUCLEOTIDE SEQUENCE [LARGE SCALE GENOMIC DNA]</scope>
    <source>
        <strain evidence="2">cv. 10/8</strain>
        <tissue evidence="1">Leaf</tissue>
    </source>
</reference>
<evidence type="ECO:0000313" key="1">
    <source>
        <dbReference type="EMBL" id="MCI50880.1"/>
    </source>
</evidence>
<accession>A0A392SSH7</accession>
<evidence type="ECO:0000313" key="2">
    <source>
        <dbReference type="Proteomes" id="UP000265520"/>
    </source>
</evidence>
<keyword evidence="2" id="KW-1185">Reference proteome</keyword>
<dbReference type="Proteomes" id="UP000265520">
    <property type="component" value="Unassembled WGS sequence"/>
</dbReference>
<dbReference type="AlphaFoldDB" id="A0A392SSH7"/>